<dbReference type="PROSITE" id="PS50005">
    <property type="entry name" value="TPR"/>
    <property type="match status" value="1"/>
</dbReference>
<proteinExistence type="predicted"/>
<dbReference type="SMART" id="SM00028">
    <property type="entry name" value="TPR"/>
    <property type="match status" value="3"/>
</dbReference>
<gene>
    <name evidence="2" type="ORF">EB796_007958</name>
</gene>
<dbReference type="Gene3D" id="1.25.40.10">
    <property type="entry name" value="Tetratricopeptide repeat domain"/>
    <property type="match status" value="2"/>
</dbReference>
<dbReference type="AlphaFoldDB" id="A0A7J7K522"/>
<organism evidence="2 3">
    <name type="scientific">Bugula neritina</name>
    <name type="common">Brown bryozoan</name>
    <name type="synonym">Sertularia neritina</name>
    <dbReference type="NCBI Taxonomy" id="10212"/>
    <lineage>
        <taxon>Eukaryota</taxon>
        <taxon>Metazoa</taxon>
        <taxon>Spiralia</taxon>
        <taxon>Lophotrochozoa</taxon>
        <taxon>Bryozoa</taxon>
        <taxon>Gymnolaemata</taxon>
        <taxon>Cheilostomatida</taxon>
        <taxon>Flustrina</taxon>
        <taxon>Buguloidea</taxon>
        <taxon>Bugulidae</taxon>
        <taxon>Bugula</taxon>
    </lineage>
</organism>
<accession>A0A7J7K522</accession>
<evidence type="ECO:0000256" key="1">
    <source>
        <dbReference type="PROSITE-ProRule" id="PRU00339"/>
    </source>
</evidence>
<sequence>MASSRKDGHVVSKEELDSFKRDYYSAPGGPYNLAVQIPHLSKLADGYIDEYERTGHWTDALKQEFPNDLSKTWRCVKALTYSLAQRRHEKITLQYNESFLAKFENSNQSPSDETQQFLLADIYSEIGASHYGLSKYATAQEYFRRAIRIWKTLNLLGEDSIVMVAKMQLKLGECFLMMFKYEKSLKHLLKAMQICIDESLQQTAKPTPTVNIFLESPESRLVFITTPTVILAHVIWTIGIVYQYTKYYQRAALYFQKSLEMFLELYGEESCHRDIANTLYHLGVAIESVKRGIPFSDFYLESMIMTTQLYCNDHLHLTLVLEKADLSGTKEFYDICLNVFPQLSRFGVAHSQSATVVSRFGYHLTFAGLPGRASQAFDIALNMFENPCSEDEYSYVYKAQTIAGQAFNDWKNGDGLLAEQLFAEAFRIFESTNPTDSLLDQAEILVNKGDMYLAFAEKSDVRAKSSSFQQQALKCYQLALCKQKLGSCDFTHPQLTEINQKIEKLLSEVL</sequence>
<dbReference type="PANTHER" id="PTHR19959">
    <property type="entry name" value="KINESIN LIGHT CHAIN"/>
    <property type="match status" value="1"/>
</dbReference>
<protein>
    <submittedName>
        <fullName evidence="2">Uncharacterized protein</fullName>
    </submittedName>
</protein>
<keyword evidence="3" id="KW-1185">Reference proteome</keyword>
<evidence type="ECO:0000313" key="3">
    <source>
        <dbReference type="Proteomes" id="UP000593567"/>
    </source>
</evidence>
<reference evidence="2" key="1">
    <citation type="submission" date="2020-06" db="EMBL/GenBank/DDBJ databases">
        <title>Draft genome of Bugula neritina, a colonial animal packing powerful symbionts and potential medicines.</title>
        <authorList>
            <person name="Rayko M."/>
        </authorList>
    </citation>
    <scope>NUCLEOTIDE SEQUENCE [LARGE SCALE GENOMIC DNA]</scope>
    <source>
        <strain evidence="2">Kwan_BN1</strain>
    </source>
</reference>
<dbReference type="Proteomes" id="UP000593567">
    <property type="component" value="Unassembled WGS sequence"/>
</dbReference>
<dbReference type="SUPFAM" id="SSF48452">
    <property type="entry name" value="TPR-like"/>
    <property type="match status" value="1"/>
</dbReference>
<dbReference type="InterPro" id="IPR011990">
    <property type="entry name" value="TPR-like_helical_dom_sf"/>
</dbReference>
<dbReference type="Pfam" id="PF13424">
    <property type="entry name" value="TPR_12"/>
    <property type="match status" value="1"/>
</dbReference>
<dbReference type="EMBL" id="VXIV02001249">
    <property type="protein sequence ID" value="KAF6033739.1"/>
    <property type="molecule type" value="Genomic_DNA"/>
</dbReference>
<comment type="caution">
    <text evidence="2">The sequence shown here is derived from an EMBL/GenBank/DDBJ whole genome shotgun (WGS) entry which is preliminary data.</text>
</comment>
<name>A0A7J7K522_BUGNE</name>
<dbReference type="PANTHER" id="PTHR19959:SF119">
    <property type="entry name" value="FUNGAL LIPASE-LIKE DOMAIN-CONTAINING PROTEIN"/>
    <property type="match status" value="1"/>
</dbReference>
<evidence type="ECO:0000313" key="2">
    <source>
        <dbReference type="EMBL" id="KAF6033739.1"/>
    </source>
</evidence>
<feature type="repeat" description="TPR" evidence="1">
    <location>
        <begin position="120"/>
        <end position="153"/>
    </location>
</feature>
<dbReference type="InterPro" id="IPR019734">
    <property type="entry name" value="TPR_rpt"/>
</dbReference>
<keyword evidence="1" id="KW-0802">TPR repeat</keyword>